<evidence type="ECO:0000313" key="9">
    <source>
        <dbReference type="Proteomes" id="UP001153069"/>
    </source>
</evidence>
<keyword evidence="9" id="KW-1185">Reference proteome</keyword>
<dbReference type="GO" id="GO:0005737">
    <property type="term" value="C:cytoplasm"/>
    <property type="evidence" value="ECO:0007669"/>
    <property type="project" value="UniProtKB-SubCell"/>
</dbReference>
<comment type="similarity">
    <text evidence="2">Belongs to the eukaryotic release factor 1 family.</text>
</comment>
<dbReference type="Pfam" id="PF03465">
    <property type="entry name" value="eRF1_3"/>
    <property type="match status" value="1"/>
</dbReference>
<evidence type="ECO:0000313" key="8">
    <source>
        <dbReference type="EMBL" id="CAB9515361.1"/>
    </source>
</evidence>
<evidence type="ECO:0000256" key="2">
    <source>
        <dbReference type="ARBA" id="ARBA00005326"/>
    </source>
</evidence>
<dbReference type="AlphaFoldDB" id="A0A9N8E622"/>
<dbReference type="InterPro" id="IPR005141">
    <property type="entry name" value="eRF1_2"/>
</dbReference>
<gene>
    <name evidence="8" type="ORF">SEMRO_710_G191050.1</name>
</gene>
<dbReference type="Pfam" id="PF03463">
    <property type="entry name" value="eRF1_1"/>
    <property type="match status" value="1"/>
</dbReference>
<dbReference type="EMBL" id="CAICTM010000709">
    <property type="protein sequence ID" value="CAB9515361.1"/>
    <property type="molecule type" value="Genomic_DNA"/>
</dbReference>
<accession>A0A9N8E622</accession>
<dbReference type="InterPro" id="IPR029064">
    <property type="entry name" value="Ribosomal_eL30-like_sf"/>
</dbReference>
<evidence type="ECO:0000259" key="7">
    <source>
        <dbReference type="SMART" id="SM01194"/>
    </source>
</evidence>
<proteinExistence type="inferred from homology"/>
<keyword evidence="6" id="KW-0648">Protein biosynthesis</keyword>
<evidence type="ECO:0000256" key="6">
    <source>
        <dbReference type="ARBA" id="ARBA00022917"/>
    </source>
</evidence>
<keyword evidence="5" id="KW-0963">Cytoplasm</keyword>
<dbReference type="FunFam" id="3.30.1330.30:FF:000032">
    <property type="entry name" value="Eukaryotic peptide chain release factor subunit 1"/>
    <property type="match status" value="1"/>
</dbReference>
<dbReference type="Proteomes" id="UP001153069">
    <property type="component" value="Unassembled WGS sequence"/>
</dbReference>
<organism evidence="8 9">
    <name type="scientific">Seminavis robusta</name>
    <dbReference type="NCBI Taxonomy" id="568900"/>
    <lineage>
        <taxon>Eukaryota</taxon>
        <taxon>Sar</taxon>
        <taxon>Stramenopiles</taxon>
        <taxon>Ochrophyta</taxon>
        <taxon>Bacillariophyta</taxon>
        <taxon>Bacillariophyceae</taxon>
        <taxon>Bacillariophycidae</taxon>
        <taxon>Naviculales</taxon>
        <taxon>Naviculaceae</taxon>
        <taxon>Seminavis</taxon>
    </lineage>
</organism>
<name>A0A9N8E622_9STRA</name>
<dbReference type="InterPro" id="IPR005142">
    <property type="entry name" value="eRF1_3"/>
</dbReference>
<comment type="subcellular location">
    <subcellularLocation>
        <location evidence="1">Cytoplasm</location>
    </subcellularLocation>
</comment>
<dbReference type="OrthoDB" id="10254527at2759"/>
<dbReference type="InterPro" id="IPR042226">
    <property type="entry name" value="eFR1_2_sf"/>
</dbReference>
<evidence type="ECO:0000256" key="3">
    <source>
        <dbReference type="ARBA" id="ARBA00011520"/>
    </source>
</evidence>
<dbReference type="SUPFAM" id="SSF53137">
    <property type="entry name" value="Translational machinery components"/>
    <property type="match status" value="1"/>
</dbReference>
<dbReference type="Gene3D" id="3.30.420.60">
    <property type="entry name" value="eRF1 domain 2"/>
    <property type="match status" value="1"/>
</dbReference>
<dbReference type="Gene3D" id="3.30.960.10">
    <property type="entry name" value="eRF1 domain 1"/>
    <property type="match status" value="2"/>
</dbReference>
<sequence length="440" mass="49260">MKQGKNRPKTAPDEMNTHQQVQNDIARLRMKHQIKDLQGAVGRGTSMVSLYIPPRQQSVQTAIRSAQQRLKLYNHNTFPSNGLAIFCGLVASGRDKERLVTIDLEPLHPIKTFSYLCGKDFHLDLLKALCVDANEPSYGFIIVDGNGALLGKLQGTNRKVLHRFAVDLPNKHRRGGQSALRFDRIRREKRDVYIRKVSELAIECFLEDNKPKVAGIVLAGQAGCKDDLQKNTMFHKRLRSLVLQSFDLSYGGEVGFDQAIDMSAAVIGSTKLKQEKELLDRYMTELSRGSNMYCVSIKDTLEALEMGAVDDLIVSESLAVNRCVMRDPTTEEESVEYISGMEEDTKKGDDRPMEIVEEEPLLDWLRDNYQSFGSRLTLVSDRTAAGRSFAQGLGGLGGLLRWSVDFHDFDTDADCEDVDCEEGWCESSNEEGTADGDFGF</sequence>
<dbReference type="InterPro" id="IPR024049">
    <property type="entry name" value="eRF1_1_sf"/>
</dbReference>
<protein>
    <recommendedName>
        <fullName evidence="4">Eukaryotic peptide chain release factor subunit 1</fullName>
    </recommendedName>
</protein>
<evidence type="ECO:0000256" key="1">
    <source>
        <dbReference type="ARBA" id="ARBA00004496"/>
    </source>
</evidence>
<reference evidence="8" key="1">
    <citation type="submission" date="2020-06" db="EMBL/GenBank/DDBJ databases">
        <authorList>
            <consortium name="Plant Systems Biology data submission"/>
        </authorList>
    </citation>
    <scope>NUCLEOTIDE SEQUENCE</scope>
    <source>
        <strain evidence="8">D6</strain>
    </source>
</reference>
<evidence type="ECO:0000256" key="5">
    <source>
        <dbReference type="ARBA" id="ARBA00022490"/>
    </source>
</evidence>
<evidence type="ECO:0000256" key="4">
    <source>
        <dbReference type="ARBA" id="ARBA00013382"/>
    </source>
</evidence>
<dbReference type="GO" id="GO:0003747">
    <property type="term" value="F:translation release factor activity"/>
    <property type="evidence" value="ECO:0007669"/>
    <property type="project" value="InterPro"/>
</dbReference>
<feature type="domain" description="eRF1/Pelota-like N-terminal" evidence="7">
    <location>
        <begin position="18"/>
        <end position="131"/>
    </location>
</feature>
<dbReference type="Pfam" id="PF03464">
    <property type="entry name" value="eRF1_2"/>
    <property type="match status" value="1"/>
</dbReference>
<dbReference type="PANTHER" id="PTHR10113">
    <property type="entry name" value="PEPTIDE CHAIN RELEASE FACTOR SUBUNIT 1"/>
    <property type="match status" value="1"/>
</dbReference>
<comment type="subunit">
    <text evidence="3">Heterodimer of two subunits, one of which binds GTP.</text>
</comment>
<comment type="caution">
    <text evidence="8">The sequence shown here is derived from an EMBL/GenBank/DDBJ whole genome shotgun (WGS) entry which is preliminary data.</text>
</comment>
<dbReference type="InterPro" id="IPR004403">
    <property type="entry name" value="Peptide_chain-rel_eRF1/aRF1"/>
</dbReference>
<dbReference type="InterPro" id="IPR005140">
    <property type="entry name" value="eRF1_Pelota-like_N"/>
</dbReference>
<dbReference type="NCBIfam" id="TIGR03676">
    <property type="entry name" value="aRF1_eRF1"/>
    <property type="match status" value="1"/>
</dbReference>
<dbReference type="SUPFAM" id="SSF55315">
    <property type="entry name" value="L30e-like"/>
    <property type="match status" value="1"/>
</dbReference>
<dbReference type="Gene3D" id="3.30.1330.30">
    <property type="match status" value="1"/>
</dbReference>
<dbReference type="SUPFAM" id="SSF55481">
    <property type="entry name" value="N-terminal domain of eukaryotic peptide chain release factor subunit 1, ERF1"/>
    <property type="match status" value="1"/>
</dbReference>
<dbReference type="SMART" id="SM01194">
    <property type="entry name" value="eRF1_1"/>
    <property type="match status" value="1"/>
</dbReference>